<sequence>MKLIIKTMTGKDLEIDVDLAVSIGELKIEIEKRVKVPAEQQRLVCNGRILMDDKVTLSDLVSSKRMAYSENVIHMVLALRGG</sequence>
<dbReference type="RefSeq" id="XP_014562845.1">
    <property type="nucleotide sequence ID" value="XM_014707359.1"/>
</dbReference>
<feature type="domain" description="Ubiquitin-like" evidence="1">
    <location>
        <begin position="1"/>
        <end position="82"/>
    </location>
</feature>
<dbReference type="InterPro" id="IPR015496">
    <property type="entry name" value="Ubiquilin"/>
</dbReference>
<organism evidence="2 3">
    <name type="scientific">Ordospora colligata OC4</name>
    <dbReference type="NCBI Taxonomy" id="1354746"/>
    <lineage>
        <taxon>Eukaryota</taxon>
        <taxon>Fungi</taxon>
        <taxon>Fungi incertae sedis</taxon>
        <taxon>Microsporidia</taxon>
        <taxon>Ordosporidae</taxon>
        <taxon>Ordospora</taxon>
    </lineage>
</organism>
<evidence type="ECO:0000259" key="1">
    <source>
        <dbReference type="PROSITE" id="PS50053"/>
    </source>
</evidence>
<gene>
    <name evidence="2" type="ORF">M896_120200</name>
</gene>
<dbReference type="Proteomes" id="UP000031056">
    <property type="component" value="Unassembled WGS sequence"/>
</dbReference>
<protein>
    <recommendedName>
        <fullName evidence="1">Ubiquitin-like domain-containing protein</fullName>
    </recommendedName>
</protein>
<evidence type="ECO:0000313" key="3">
    <source>
        <dbReference type="Proteomes" id="UP000031056"/>
    </source>
</evidence>
<evidence type="ECO:0000313" key="2">
    <source>
        <dbReference type="EMBL" id="KHN68803.1"/>
    </source>
</evidence>
<dbReference type="GO" id="GO:0005829">
    <property type="term" value="C:cytosol"/>
    <property type="evidence" value="ECO:0007669"/>
    <property type="project" value="TreeGrafter"/>
</dbReference>
<dbReference type="Pfam" id="PF00240">
    <property type="entry name" value="ubiquitin"/>
    <property type="match status" value="1"/>
</dbReference>
<dbReference type="VEuPathDB" id="MicrosporidiaDB:M896_120200"/>
<keyword evidence="3" id="KW-1185">Reference proteome</keyword>
<dbReference type="GeneID" id="26262537"/>
<dbReference type="STRING" id="1354746.A0A0B2UHL7"/>
<dbReference type="PROSITE" id="PS50053">
    <property type="entry name" value="UBIQUITIN_2"/>
    <property type="match status" value="1"/>
</dbReference>
<reference evidence="2 3" key="1">
    <citation type="journal article" date="2014" name="MBio">
        <title>The Ordospora colligata genome; evolution of extreme reduction in microsporidia and host-to-parasite horizontal gene transfer.</title>
        <authorList>
            <person name="Pombert J.-F."/>
            <person name="Haag K.L."/>
            <person name="Beidas S."/>
            <person name="Ebert D."/>
            <person name="Keeling P.J."/>
        </authorList>
    </citation>
    <scope>NUCLEOTIDE SEQUENCE [LARGE SCALE GENOMIC DNA]</scope>
    <source>
        <strain evidence="2 3">OC4</strain>
    </source>
</reference>
<dbReference type="PANTHER" id="PTHR10677">
    <property type="entry name" value="UBIQUILIN"/>
    <property type="match status" value="1"/>
</dbReference>
<dbReference type="OrthoDB" id="419317at2759"/>
<dbReference type="InterPro" id="IPR000626">
    <property type="entry name" value="Ubiquitin-like_dom"/>
</dbReference>
<comment type="caution">
    <text evidence="2">The sequence shown here is derived from an EMBL/GenBank/DDBJ whole genome shotgun (WGS) entry which is preliminary data.</text>
</comment>
<dbReference type="AlphaFoldDB" id="A0A0B2UHL7"/>
<dbReference type="HOGENOM" id="CLU_010412_6_4_1"/>
<dbReference type="EMBL" id="JOKQ01000012">
    <property type="protein sequence ID" value="KHN68803.1"/>
    <property type="molecule type" value="Genomic_DNA"/>
</dbReference>
<dbReference type="Gene3D" id="3.10.20.90">
    <property type="entry name" value="Phosphatidylinositol 3-kinase Catalytic Subunit, Chain A, domain 1"/>
    <property type="match status" value="1"/>
</dbReference>
<accession>A0A0B2UHL7</accession>
<dbReference type="SUPFAM" id="SSF54236">
    <property type="entry name" value="Ubiquitin-like"/>
    <property type="match status" value="1"/>
</dbReference>
<name>A0A0B2UHL7_9MICR</name>
<dbReference type="InParanoid" id="A0A0B2UHL7"/>
<dbReference type="GO" id="GO:0006511">
    <property type="term" value="P:ubiquitin-dependent protein catabolic process"/>
    <property type="evidence" value="ECO:0007669"/>
    <property type="project" value="TreeGrafter"/>
</dbReference>
<dbReference type="PANTHER" id="PTHR10677:SF3">
    <property type="entry name" value="FI07626P-RELATED"/>
    <property type="match status" value="1"/>
</dbReference>
<dbReference type="SMART" id="SM00213">
    <property type="entry name" value="UBQ"/>
    <property type="match status" value="1"/>
</dbReference>
<dbReference type="InterPro" id="IPR029071">
    <property type="entry name" value="Ubiquitin-like_domsf"/>
</dbReference>
<dbReference type="GO" id="GO:0031593">
    <property type="term" value="F:polyubiquitin modification-dependent protein binding"/>
    <property type="evidence" value="ECO:0007669"/>
    <property type="project" value="TreeGrafter"/>
</dbReference>
<proteinExistence type="predicted"/>